<evidence type="ECO:0000256" key="3">
    <source>
        <dbReference type="PROSITE-ProRule" id="PRU10007"/>
    </source>
</evidence>
<sequence length="501" mass="52494">MTQTIDQVQGTTDPAAARRDHALTLAAELRSGYLAGSWREAASTFDVTDPATGAVVASVADCDVADGLAALSAADAAAEEWRASTPAERAALLHRVDTAMRADQENLAHLITLETGKTLTEARGEVIYAADYVRWYAEEAVRVHGRSSTAPTGDFQIVTVAEPVGPCLLITPWNVPLAMVTRKLAPAIAAGCTAVVKPAELTPLVTLAFARIVEDAGAPQGVVSVITTTRADEVCAALLADERLRKVSFTGSTAVGRLLLERSGQRVLRTSMELGGNAPFVVFDDADLDLAVEQAMIAKMRMGGQSCVGANRFLVQEGIADAFAARLGERMAATRVGSGFDEDVDLGPLIDERAVAKAQRLTDDALERGAREVARAEAPEGSCYLAPVVLDQVPADAAIISEEVFAPVAAISTFSTEAEALARANDTEHGLAGFVITASLDRARRMAGRMRSGMVGINRGLVSSVAAPFGGTKQSGLGREGGPEGIAEYLDMKYVAVPAFG</sequence>
<dbReference type="Gene3D" id="3.40.309.10">
    <property type="entry name" value="Aldehyde Dehydrogenase, Chain A, domain 2"/>
    <property type="match status" value="1"/>
</dbReference>
<keyword evidence="7" id="KW-1185">Reference proteome</keyword>
<evidence type="ECO:0000259" key="5">
    <source>
        <dbReference type="Pfam" id="PF00171"/>
    </source>
</evidence>
<protein>
    <submittedName>
        <fullName evidence="6">Succinate-semialdehyde dehydrogenase / glutarate-semialdehyde dehydrogenase</fullName>
    </submittedName>
</protein>
<accession>A0A1H5HP88</accession>
<dbReference type="GO" id="GO:0004777">
    <property type="term" value="F:succinate-semialdehyde dehydrogenase (NAD+) activity"/>
    <property type="evidence" value="ECO:0007669"/>
    <property type="project" value="TreeGrafter"/>
</dbReference>
<dbReference type="Pfam" id="PF00171">
    <property type="entry name" value="Aldedh"/>
    <property type="match status" value="1"/>
</dbReference>
<dbReference type="FunFam" id="3.40.309.10:FF:000004">
    <property type="entry name" value="Succinate-semialdehyde dehydrogenase I"/>
    <property type="match status" value="1"/>
</dbReference>
<feature type="active site" evidence="3">
    <location>
        <position position="273"/>
    </location>
</feature>
<dbReference type="FunFam" id="3.40.605.10:FF:000007">
    <property type="entry name" value="NAD/NADP-dependent betaine aldehyde dehydrogenase"/>
    <property type="match status" value="1"/>
</dbReference>
<dbReference type="InterPro" id="IPR050740">
    <property type="entry name" value="Aldehyde_DH_Superfamily"/>
</dbReference>
<keyword evidence="2 4" id="KW-0560">Oxidoreductase</keyword>
<dbReference type="InterPro" id="IPR016163">
    <property type="entry name" value="Ald_DH_C"/>
</dbReference>
<name>A0A1H5HP88_9MICO</name>
<dbReference type="AlphaFoldDB" id="A0A1H5HP88"/>
<dbReference type="Gene3D" id="3.40.605.10">
    <property type="entry name" value="Aldehyde Dehydrogenase, Chain A, domain 1"/>
    <property type="match status" value="1"/>
</dbReference>
<dbReference type="PROSITE" id="PS00687">
    <property type="entry name" value="ALDEHYDE_DEHYDR_GLU"/>
    <property type="match status" value="1"/>
</dbReference>
<evidence type="ECO:0000256" key="2">
    <source>
        <dbReference type="ARBA" id="ARBA00023002"/>
    </source>
</evidence>
<dbReference type="InterPro" id="IPR015590">
    <property type="entry name" value="Aldehyde_DH_dom"/>
</dbReference>
<dbReference type="Proteomes" id="UP000199220">
    <property type="component" value="Unassembled WGS sequence"/>
</dbReference>
<comment type="similarity">
    <text evidence="1 4">Belongs to the aldehyde dehydrogenase family.</text>
</comment>
<evidence type="ECO:0000256" key="4">
    <source>
        <dbReference type="RuleBase" id="RU003345"/>
    </source>
</evidence>
<dbReference type="RefSeq" id="WP_089772788.1">
    <property type="nucleotide sequence ID" value="NZ_FNTX01000001.1"/>
</dbReference>
<evidence type="ECO:0000256" key="1">
    <source>
        <dbReference type="ARBA" id="ARBA00009986"/>
    </source>
</evidence>
<dbReference type="GO" id="GO:0009450">
    <property type="term" value="P:gamma-aminobutyric acid catabolic process"/>
    <property type="evidence" value="ECO:0007669"/>
    <property type="project" value="TreeGrafter"/>
</dbReference>
<gene>
    <name evidence="6" type="ORF">SAMN04488554_2024</name>
</gene>
<dbReference type="PANTHER" id="PTHR43353">
    <property type="entry name" value="SUCCINATE-SEMIALDEHYDE DEHYDROGENASE, MITOCHONDRIAL"/>
    <property type="match status" value="1"/>
</dbReference>
<dbReference type="InterPro" id="IPR016161">
    <property type="entry name" value="Ald_DH/histidinol_DH"/>
</dbReference>
<reference evidence="7" key="1">
    <citation type="submission" date="2016-10" db="EMBL/GenBank/DDBJ databases">
        <authorList>
            <person name="Varghese N."/>
            <person name="Submissions S."/>
        </authorList>
    </citation>
    <scope>NUCLEOTIDE SEQUENCE [LARGE SCALE GENOMIC DNA]</scope>
    <source>
        <strain evidence="7">DSM 21368</strain>
    </source>
</reference>
<dbReference type="InterPro" id="IPR029510">
    <property type="entry name" value="Ald_DH_CS_GLU"/>
</dbReference>
<dbReference type="OrthoDB" id="6882680at2"/>
<dbReference type="InterPro" id="IPR016162">
    <property type="entry name" value="Ald_DH_N"/>
</dbReference>
<dbReference type="EMBL" id="FNTX01000001">
    <property type="protein sequence ID" value="SEE29803.1"/>
    <property type="molecule type" value="Genomic_DNA"/>
</dbReference>
<dbReference type="PANTHER" id="PTHR43353:SF5">
    <property type="entry name" value="SUCCINATE-SEMIALDEHYDE DEHYDROGENASE, MITOCHONDRIAL"/>
    <property type="match status" value="1"/>
</dbReference>
<organism evidence="6 7">
    <name type="scientific">Ruania alba</name>
    <dbReference type="NCBI Taxonomy" id="648782"/>
    <lineage>
        <taxon>Bacteria</taxon>
        <taxon>Bacillati</taxon>
        <taxon>Actinomycetota</taxon>
        <taxon>Actinomycetes</taxon>
        <taxon>Micrococcales</taxon>
        <taxon>Ruaniaceae</taxon>
        <taxon>Ruania</taxon>
    </lineage>
</organism>
<proteinExistence type="inferred from homology"/>
<dbReference type="SUPFAM" id="SSF53720">
    <property type="entry name" value="ALDH-like"/>
    <property type="match status" value="1"/>
</dbReference>
<evidence type="ECO:0000313" key="7">
    <source>
        <dbReference type="Proteomes" id="UP000199220"/>
    </source>
</evidence>
<evidence type="ECO:0000313" key="6">
    <source>
        <dbReference type="EMBL" id="SEE29803.1"/>
    </source>
</evidence>
<feature type="domain" description="Aldehyde dehydrogenase" evidence="5">
    <location>
        <begin position="38"/>
        <end position="495"/>
    </location>
</feature>
<dbReference type="CDD" id="cd07103">
    <property type="entry name" value="ALDH_F5_SSADH_GabD"/>
    <property type="match status" value="1"/>
</dbReference>
<dbReference type="STRING" id="648782.SAMN04488554_2024"/>